<accession>A0ACC1J2M9</accession>
<sequence>MPSSNKENTLAADVPQHSYNMRKRVRTDHVDTGVSKDGCFVETAKRAIKRGCTELGIKKYASLSSMNDAHAQPLTTKHHTYSGRRLTRAHKRSAYSSADLSSEATVIVLPSEEDSLQEEEEEEEEVAVKAGARGVCRLESQMTMVEGSSSPLGIFEQLDIPETQETVSEKKLIELSRLSDKELADTYAPLCEWMLEIEAKHASKLTFGMERHPDLSSRMRPILIDWLMEVAADYCMHRQTLHLTVQYLDRFLAHTTLR</sequence>
<gene>
    <name evidence="1" type="primary">CCNA2</name>
    <name evidence="1" type="ORF">FBU59_005482</name>
</gene>
<reference evidence="1" key="1">
    <citation type="submission" date="2022-07" db="EMBL/GenBank/DDBJ databases">
        <title>Phylogenomic reconstructions and comparative analyses of Kickxellomycotina fungi.</title>
        <authorList>
            <person name="Reynolds N.K."/>
            <person name="Stajich J.E."/>
            <person name="Barry K."/>
            <person name="Grigoriev I.V."/>
            <person name="Crous P."/>
            <person name="Smith M.E."/>
        </authorList>
    </citation>
    <scope>NUCLEOTIDE SEQUENCE</scope>
    <source>
        <strain evidence="1">NRRL 5244</strain>
    </source>
</reference>
<dbReference type="EMBL" id="JANBPW010004369">
    <property type="protein sequence ID" value="KAJ1935128.1"/>
    <property type="molecule type" value="Genomic_DNA"/>
</dbReference>
<organism evidence="1 2">
    <name type="scientific">Linderina macrospora</name>
    <dbReference type="NCBI Taxonomy" id="4868"/>
    <lineage>
        <taxon>Eukaryota</taxon>
        <taxon>Fungi</taxon>
        <taxon>Fungi incertae sedis</taxon>
        <taxon>Zoopagomycota</taxon>
        <taxon>Kickxellomycotina</taxon>
        <taxon>Kickxellomycetes</taxon>
        <taxon>Kickxellales</taxon>
        <taxon>Kickxellaceae</taxon>
        <taxon>Linderina</taxon>
    </lineage>
</organism>
<comment type="caution">
    <text evidence="1">The sequence shown here is derived from an EMBL/GenBank/DDBJ whole genome shotgun (WGS) entry which is preliminary data.</text>
</comment>
<protein>
    <submittedName>
        <fullName evidence="1">Cyclin-A2</fullName>
    </submittedName>
</protein>
<evidence type="ECO:0000313" key="2">
    <source>
        <dbReference type="Proteomes" id="UP001150603"/>
    </source>
</evidence>
<name>A0ACC1J2M9_9FUNG</name>
<feature type="non-terminal residue" evidence="1">
    <location>
        <position position="258"/>
    </location>
</feature>
<keyword evidence="2" id="KW-1185">Reference proteome</keyword>
<evidence type="ECO:0000313" key="1">
    <source>
        <dbReference type="EMBL" id="KAJ1935128.1"/>
    </source>
</evidence>
<proteinExistence type="predicted"/>
<dbReference type="Proteomes" id="UP001150603">
    <property type="component" value="Unassembled WGS sequence"/>
</dbReference>